<proteinExistence type="inferred from homology"/>
<dbReference type="RefSeq" id="WP_196987579.1">
    <property type="nucleotide sequence ID" value="NZ_JADWYS010000001.1"/>
</dbReference>
<dbReference type="PANTHER" id="PTHR30386">
    <property type="entry name" value="MEMBRANE FUSION SUBUNIT OF EMRAB-TOLC MULTIDRUG EFFLUX PUMP"/>
    <property type="match status" value="1"/>
</dbReference>
<dbReference type="Gene3D" id="2.40.30.170">
    <property type="match status" value="1"/>
</dbReference>
<dbReference type="GO" id="GO:0009306">
    <property type="term" value="P:protein secretion"/>
    <property type="evidence" value="ECO:0007669"/>
    <property type="project" value="InterPro"/>
</dbReference>
<dbReference type="Proteomes" id="UP000651050">
    <property type="component" value="Unassembled WGS sequence"/>
</dbReference>
<comment type="caution">
    <text evidence="12">The sequence shown here is derived from an EMBL/GenBank/DDBJ whole genome shotgun (WGS) entry which is preliminary data.</text>
</comment>
<dbReference type="InterPro" id="IPR050739">
    <property type="entry name" value="MFP"/>
</dbReference>
<reference evidence="12" key="1">
    <citation type="submission" date="2020-11" db="EMBL/GenBank/DDBJ databases">
        <title>Bacterial whole genome sequence for Caenimonas sp. DR4.4.</title>
        <authorList>
            <person name="Le V."/>
            <person name="Ko S.-R."/>
            <person name="Ahn C.-Y."/>
            <person name="Oh H.-M."/>
        </authorList>
    </citation>
    <scope>NUCLEOTIDE SEQUENCE</scope>
    <source>
        <strain evidence="12">DR4.4</strain>
    </source>
</reference>
<evidence type="ECO:0000259" key="10">
    <source>
        <dbReference type="Pfam" id="PF25994"/>
    </source>
</evidence>
<dbReference type="AlphaFoldDB" id="A0A931H770"/>
<evidence type="ECO:0000256" key="2">
    <source>
        <dbReference type="ARBA" id="ARBA00009477"/>
    </source>
</evidence>
<dbReference type="Pfam" id="PF25994">
    <property type="entry name" value="HH_AprE"/>
    <property type="match status" value="1"/>
</dbReference>
<keyword evidence="5 9" id="KW-0997">Cell inner membrane</keyword>
<dbReference type="PROSITE" id="PS00543">
    <property type="entry name" value="HLYD_FAMILY"/>
    <property type="match status" value="1"/>
</dbReference>
<dbReference type="GO" id="GO:0005886">
    <property type="term" value="C:plasma membrane"/>
    <property type="evidence" value="ECO:0007669"/>
    <property type="project" value="UniProtKB-SubCell"/>
</dbReference>
<keyword evidence="8" id="KW-0472">Membrane</keyword>
<accession>A0A931H770</accession>
<dbReference type="InterPro" id="IPR058781">
    <property type="entry name" value="HH_AprE-like"/>
</dbReference>
<evidence type="ECO:0000256" key="7">
    <source>
        <dbReference type="ARBA" id="ARBA00022989"/>
    </source>
</evidence>
<name>A0A931H770_9BURK</name>
<dbReference type="PANTHER" id="PTHR30386:SF17">
    <property type="entry name" value="ALKALINE PROTEASE SECRETION PROTEIN APRE"/>
    <property type="match status" value="1"/>
</dbReference>
<dbReference type="InterPro" id="IPR006144">
    <property type="entry name" value="Secretion_HlyD_CS"/>
</dbReference>
<gene>
    <name evidence="12" type="ORF">I5803_17365</name>
</gene>
<evidence type="ECO:0000256" key="3">
    <source>
        <dbReference type="ARBA" id="ARBA00022448"/>
    </source>
</evidence>
<feature type="domain" description="AprE-like beta-barrel" evidence="11">
    <location>
        <begin position="348"/>
        <end position="437"/>
    </location>
</feature>
<dbReference type="Gene3D" id="2.40.50.100">
    <property type="match status" value="1"/>
</dbReference>
<comment type="subcellular location">
    <subcellularLocation>
        <location evidence="1 9">Cell inner membrane</location>
        <topology evidence="1 9">Single-pass membrane protein</topology>
    </subcellularLocation>
</comment>
<evidence type="ECO:0000313" key="12">
    <source>
        <dbReference type="EMBL" id="MBG9389803.1"/>
    </source>
</evidence>
<evidence type="ECO:0000256" key="9">
    <source>
        <dbReference type="RuleBase" id="RU365093"/>
    </source>
</evidence>
<keyword evidence="6" id="KW-0812">Transmembrane</keyword>
<keyword evidence="7" id="KW-1133">Transmembrane helix</keyword>
<dbReference type="InterPro" id="IPR058982">
    <property type="entry name" value="Beta-barrel_AprE"/>
</dbReference>
<dbReference type="EMBL" id="JADWYS010000001">
    <property type="protein sequence ID" value="MBG9389803.1"/>
    <property type="molecule type" value="Genomic_DNA"/>
</dbReference>
<dbReference type="NCBIfam" id="TIGR01843">
    <property type="entry name" value="type_I_hlyD"/>
    <property type="match status" value="1"/>
</dbReference>
<dbReference type="Pfam" id="PF26002">
    <property type="entry name" value="Beta-barrel_AprE"/>
    <property type="match status" value="1"/>
</dbReference>
<evidence type="ECO:0000256" key="6">
    <source>
        <dbReference type="ARBA" id="ARBA00022692"/>
    </source>
</evidence>
<evidence type="ECO:0000313" key="13">
    <source>
        <dbReference type="Proteomes" id="UP000651050"/>
    </source>
</evidence>
<keyword evidence="3 9" id="KW-0813">Transport</keyword>
<dbReference type="SUPFAM" id="SSF111369">
    <property type="entry name" value="HlyD-like secretion proteins"/>
    <property type="match status" value="1"/>
</dbReference>
<organism evidence="12 13">
    <name type="scientific">Caenimonas aquaedulcis</name>
    <dbReference type="NCBI Taxonomy" id="2793270"/>
    <lineage>
        <taxon>Bacteria</taxon>
        <taxon>Pseudomonadati</taxon>
        <taxon>Pseudomonadota</taxon>
        <taxon>Betaproteobacteria</taxon>
        <taxon>Burkholderiales</taxon>
        <taxon>Comamonadaceae</taxon>
        <taxon>Caenimonas</taxon>
    </lineage>
</organism>
<evidence type="ECO:0000259" key="11">
    <source>
        <dbReference type="Pfam" id="PF26002"/>
    </source>
</evidence>
<evidence type="ECO:0000256" key="4">
    <source>
        <dbReference type="ARBA" id="ARBA00022475"/>
    </source>
</evidence>
<evidence type="ECO:0000256" key="8">
    <source>
        <dbReference type="ARBA" id="ARBA00023136"/>
    </source>
</evidence>
<evidence type="ECO:0000256" key="5">
    <source>
        <dbReference type="ARBA" id="ARBA00022519"/>
    </source>
</evidence>
<sequence length="460" mass="50240">MAKPALPKFFSNKLLPDEATPARVEAQEDDFDAATESSKAARVGMWALGLGLGGFLIWAVLAPLDEGVPSQGMVSIDTKRKAVQHPTGGIVKEVLAHEGERVKEGQVLFRLDEAAARANFESIRQHYLGLRATQARLVAEQTGAPSMTLHPDLIAASKDPLIQAQISTQEQLFRSRRASIEADLQGAKESIAGQQALLASYQNMIVSRREQLKLVNEELASTRDLVRDGYAPRNRQLELERMVADANTSIAEMLGNIMRTQSAISELRQKVISMQQAYRKDVESQLSDANRDVLSDEQKFRAFADELGRTDIKSPATGQVLGIVAQTVGGVIQAGQKLADIVPDNELLTLETKVPPNVIERVRPGLPVDIRFTNFASSPQLIVEGKVISVSGDLLTDSQGNNPYYLARVQVTPAGYKTLGNRTLQPGMPVDVVLKTGERSMLAYLLHPLTKRMAGAMKED</sequence>
<dbReference type="PRINTS" id="PR01490">
    <property type="entry name" value="RTXTOXIND"/>
</dbReference>
<protein>
    <recommendedName>
        <fullName evidence="9">Membrane fusion protein (MFP) family protein</fullName>
    </recommendedName>
</protein>
<feature type="domain" description="AprE-like long alpha-helical hairpin" evidence="10">
    <location>
        <begin position="116"/>
        <end position="305"/>
    </location>
</feature>
<evidence type="ECO:0000256" key="1">
    <source>
        <dbReference type="ARBA" id="ARBA00004377"/>
    </source>
</evidence>
<dbReference type="InterPro" id="IPR010129">
    <property type="entry name" value="T1SS_HlyD"/>
</dbReference>
<keyword evidence="4 9" id="KW-1003">Cell membrane</keyword>
<comment type="similarity">
    <text evidence="2 9">Belongs to the membrane fusion protein (MFP) (TC 8.A.1) family.</text>
</comment>
<keyword evidence="13" id="KW-1185">Reference proteome</keyword>